<comment type="caution">
    <text evidence="2">The sequence shown here is derived from an EMBL/GenBank/DDBJ whole genome shotgun (WGS) entry which is preliminary data.</text>
</comment>
<accession>A0A2J8KPX9</accession>
<evidence type="ECO:0000256" key="1">
    <source>
        <dbReference type="SAM" id="MobiDB-lite"/>
    </source>
</evidence>
<reference evidence="2 3" key="1">
    <citation type="submission" date="2017-12" db="EMBL/GenBank/DDBJ databases">
        <title>High-resolution comparative analysis of great ape genomes.</title>
        <authorList>
            <person name="Pollen A."/>
            <person name="Hastie A."/>
            <person name="Hormozdiari F."/>
            <person name="Dougherty M."/>
            <person name="Liu R."/>
            <person name="Chaisson M."/>
            <person name="Hoppe E."/>
            <person name="Hill C."/>
            <person name="Pang A."/>
            <person name="Hillier L."/>
            <person name="Baker C."/>
            <person name="Armstrong J."/>
            <person name="Shendure J."/>
            <person name="Paten B."/>
            <person name="Wilson R."/>
            <person name="Chao H."/>
            <person name="Schneider V."/>
            <person name="Ventura M."/>
            <person name="Kronenberg Z."/>
            <person name="Murali S."/>
            <person name="Gordon D."/>
            <person name="Cantsilieris S."/>
            <person name="Munson K."/>
            <person name="Nelson B."/>
            <person name="Raja A."/>
            <person name="Underwood J."/>
            <person name="Diekhans M."/>
            <person name="Fiddes I."/>
            <person name="Haussler D."/>
            <person name="Eichler E."/>
        </authorList>
    </citation>
    <scope>NUCLEOTIDE SEQUENCE [LARGE SCALE GENOMIC DNA]</scope>
    <source>
        <strain evidence="2">Yerkes chimp pedigree #C0471</strain>
    </source>
</reference>
<feature type="region of interest" description="Disordered" evidence="1">
    <location>
        <begin position="18"/>
        <end position="39"/>
    </location>
</feature>
<name>A0A2J8KPX9_PANTR</name>
<dbReference type="Proteomes" id="UP000236370">
    <property type="component" value="Unassembled WGS sequence"/>
</dbReference>
<evidence type="ECO:0000313" key="2">
    <source>
        <dbReference type="EMBL" id="PNI37074.1"/>
    </source>
</evidence>
<protein>
    <submittedName>
        <fullName evidence="2">ACADVL isoform 8</fullName>
    </submittedName>
</protein>
<evidence type="ECO:0000313" key="3">
    <source>
        <dbReference type="Proteomes" id="UP000236370"/>
    </source>
</evidence>
<sequence>MQAARMAASLGRQLLRLGGGRSVCDKRDGGQRPWAPGRD</sequence>
<proteinExistence type="predicted"/>
<dbReference type="AlphaFoldDB" id="A0A2J8KPX9"/>
<gene>
    <name evidence="2" type="ORF">CK820_G0036837</name>
</gene>
<organism evidence="2 3">
    <name type="scientific">Pan troglodytes</name>
    <name type="common">Chimpanzee</name>
    <dbReference type="NCBI Taxonomy" id="9598"/>
    <lineage>
        <taxon>Eukaryota</taxon>
        <taxon>Metazoa</taxon>
        <taxon>Chordata</taxon>
        <taxon>Craniata</taxon>
        <taxon>Vertebrata</taxon>
        <taxon>Euteleostomi</taxon>
        <taxon>Mammalia</taxon>
        <taxon>Eutheria</taxon>
        <taxon>Euarchontoglires</taxon>
        <taxon>Primates</taxon>
        <taxon>Haplorrhini</taxon>
        <taxon>Catarrhini</taxon>
        <taxon>Hominidae</taxon>
        <taxon>Pan</taxon>
    </lineage>
</organism>
<dbReference type="EMBL" id="NBAG03000347">
    <property type="protein sequence ID" value="PNI37074.1"/>
    <property type="molecule type" value="Genomic_DNA"/>
</dbReference>